<proteinExistence type="predicted"/>
<evidence type="ECO:0000256" key="1">
    <source>
        <dbReference type="SAM" id="Phobius"/>
    </source>
</evidence>
<keyword evidence="3" id="KW-1185">Reference proteome</keyword>
<accession>A0AAN7YNU1</accession>
<reference evidence="2 3" key="1">
    <citation type="submission" date="2023-11" db="EMBL/GenBank/DDBJ databases">
        <title>Dfirmibasis_genome.</title>
        <authorList>
            <person name="Edelbroek B."/>
            <person name="Kjellin J."/>
            <person name="Jerlstrom-Hultqvist J."/>
            <person name="Soderbom F."/>
        </authorList>
    </citation>
    <scope>NUCLEOTIDE SEQUENCE [LARGE SCALE GENOMIC DNA]</scope>
    <source>
        <strain evidence="2 3">TNS-C-14</strain>
    </source>
</reference>
<protein>
    <submittedName>
        <fullName evidence="2">Uncharacterized protein</fullName>
    </submittedName>
</protein>
<keyword evidence="1" id="KW-0472">Membrane</keyword>
<gene>
    <name evidence="2" type="ORF">RB653_003255</name>
</gene>
<organism evidence="2 3">
    <name type="scientific">Dictyostelium firmibasis</name>
    <dbReference type="NCBI Taxonomy" id="79012"/>
    <lineage>
        <taxon>Eukaryota</taxon>
        <taxon>Amoebozoa</taxon>
        <taxon>Evosea</taxon>
        <taxon>Eumycetozoa</taxon>
        <taxon>Dictyostelia</taxon>
        <taxon>Dictyosteliales</taxon>
        <taxon>Dictyosteliaceae</taxon>
        <taxon>Dictyostelium</taxon>
    </lineage>
</organism>
<dbReference type="EMBL" id="JAVFKY010000004">
    <property type="protein sequence ID" value="KAK5578299.1"/>
    <property type="molecule type" value="Genomic_DNA"/>
</dbReference>
<feature type="transmembrane region" description="Helical" evidence="1">
    <location>
        <begin position="6"/>
        <end position="30"/>
    </location>
</feature>
<dbReference type="AlphaFoldDB" id="A0AAN7YNU1"/>
<comment type="caution">
    <text evidence="2">The sequence shown here is derived from an EMBL/GenBank/DDBJ whole genome shotgun (WGS) entry which is preliminary data.</text>
</comment>
<evidence type="ECO:0000313" key="3">
    <source>
        <dbReference type="Proteomes" id="UP001344447"/>
    </source>
</evidence>
<evidence type="ECO:0000313" key="2">
    <source>
        <dbReference type="EMBL" id="KAK5578299.1"/>
    </source>
</evidence>
<feature type="transmembrane region" description="Helical" evidence="1">
    <location>
        <begin position="42"/>
        <end position="62"/>
    </location>
</feature>
<dbReference type="Proteomes" id="UP001344447">
    <property type="component" value="Unassembled WGS sequence"/>
</dbReference>
<keyword evidence="1" id="KW-1133">Transmembrane helix</keyword>
<keyword evidence="1" id="KW-0812">Transmembrane</keyword>
<name>A0AAN7YNU1_9MYCE</name>
<sequence>MIKTLIIIIVSVIVGYLISHFNILNFVISSLIEVTVINNKKVIIGAIIGQALIYFFAFFLPLSSVANKIVKEESSTNYRVTPSPKTPSLAGNLYQKPPILNTTPFTLQNHLIPNPTTKMAQYNIK</sequence>